<keyword evidence="7" id="KW-0067">ATP-binding</keyword>
<gene>
    <name evidence="10" type="primary">stkP</name>
    <name evidence="10" type="ORF">KOR42_16550</name>
</gene>
<dbReference type="Proteomes" id="UP000317243">
    <property type="component" value="Unassembled WGS sequence"/>
</dbReference>
<feature type="region of interest" description="Disordered" evidence="8">
    <location>
        <begin position="459"/>
        <end position="519"/>
    </location>
</feature>
<evidence type="ECO:0000256" key="4">
    <source>
        <dbReference type="ARBA" id="ARBA00022741"/>
    </source>
</evidence>
<dbReference type="SMART" id="SM00220">
    <property type="entry name" value="S_TKc"/>
    <property type="match status" value="1"/>
</dbReference>
<dbReference type="InterPro" id="IPR000719">
    <property type="entry name" value="Prot_kinase_dom"/>
</dbReference>
<comment type="caution">
    <text evidence="10">The sequence shown here is derived from an EMBL/GenBank/DDBJ whole genome shotgun (WGS) entry which is preliminary data.</text>
</comment>
<feature type="region of interest" description="Disordered" evidence="8">
    <location>
        <begin position="25"/>
        <end position="45"/>
    </location>
</feature>
<evidence type="ECO:0000256" key="6">
    <source>
        <dbReference type="ARBA" id="ARBA00022837"/>
    </source>
</evidence>
<evidence type="ECO:0000256" key="5">
    <source>
        <dbReference type="ARBA" id="ARBA00022777"/>
    </source>
</evidence>
<dbReference type="GO" id="GO:0007154">
    <property type="term" value="P:cell communication"/>
    <property type="evidence" value="ECO:0007669"/>
    <property type="project" value="InterPro"/>
</dbReference>
<dbReference type="Gene3D" id="1.10.510.10">
    <property type="entry name" value="Transferase(Phosphotransferase) domain 1"/>
    <property type="match status" value="1"/>
</dbReference>
<dbReference type="SMART" id="SM00237">
    <property type="entry name" value="Calx_beta"/>
    <property type="match status" value="1"/>
</dbReference>
<evidence type="ECO:0000256" key="3">
    <source>
        <dbReference type="ARBA" id="ARBA00022737"/>
    </source>
</evidence>
<dbReference type="EMBL" id="SIHI01000001">
    <property type="protein sequence ID" value="TWT58281.1"/>
    <property type="molecule type" value="Genomic_DNA"/>
</dbReference>
<dbReference type="GO" id="GO:0004674">
    <property type="term" value="F:protein serine/threonine kinase activity"/>
    <property type="evidence" value="ECO:0007669"/>
    <property type="project" value="UniProtKB-EC"/>
</dbReference>
<keyword evidence="5 10" id="KW-0418">Kinase</keyword>
<dbReference type="InterPro" id="IPR038081">
    <property type="entry name" value="CalX-like_sf"/>
</dbReference>
<proteinExistence type="predicted"/>
<dbReference type="SUPFAM" id="SSF56112">
    <property type="entry name" value="Protein kinase-like (PK-like)"/>
    <property type="match status" value="1"/>
</dbReference>
<dbReference type="EC" id="2.7.11.1" evidence="10"/>
<evidence type="ECO:0000256" key="2">
    <source>
        <dbReference type="ARBA" id="ARBA00022729"/>
    </source>
</evidence>
<dbReference type="SUPFAM" id="SSF141072">
    <property type="entry name" value="CalX-like"/>
    <property type="match status" value="1"/>
</dbReference>
<evidence type="ECO:0000256" key="1">
    <source>
        <dbReference type="ARBA" id="ARBA00022679"/>
    </source>
</evidence>
<dbReference type="Pfam" id="PF00069">
    <property type="entry name" value="Pkinase"/>
    <property type="match status" value="1"/>
</dbReference>
<keyword evidence="2" id="KW-0732">Signal</keyword>
<name>A0A5C5X7F7_9PLAN</name>
<evidence type="ECO:0000313" key="10">
    <source>
        <dbReference type="EMBL" id="TWT58281.1"/>
    </source>
</evidence>
<keyword evidence="6" id="KW-0106">Calcium</keyword>
<keyword evidence="3" id="KW-0677">Repeat</keyword>
<evidence type="ECO:0000313" key="11">
    <source>
        <dbReference type="Proteomes" id="UP000317243"/>
    </source>
</evidence>
<evidence type="ECO:0000256" key="8">
    <source>
        <dbReference type="SAM" id="MobiDB-lite"/>
    </source>
</evidence>
<feature type="compositionally biased region" description="Basic and acidic residues" evidence="8">
    <location>
        <begin position="480"/>
        <end position="489"/>
    </location>
</feature>
<evidence type="ECO:0000256" key="7">
    <source>
        <dbReference type="ARBA" id="ARBA00022840"/>
    </source>
</evidence>
<keyword evidence="1 10" id="KW-0808">Transferase</keyword>
<organism evidence="10 11">
    <name type="scientific">Thalassoglobus neptunius</name>
    <dbReference type="NCBI Taxonomy" id="1938619"/>
    <lineage>
        <taxon>Bacteria</taxon>
        <taxon>Pseudomonadati</taxon>
        <taxon>Planctomycetota</taxon>
        <taxon>Planctomycetia</taxon>
        <taxon>Planctomycetales</taxon>
        <taxon>Planctomycetaceae</taxon>
        <taxon>Thalassoglobus</taxon>
    </lineage>
</organism>
<dbReference type="GO" id="GO:0005524">
    <property type="term" value="F:ATP binding"/>
    <property type="evidence" value="ECO:0007669"/>
    <property type="project" value="UniProtKB-KW"/>
</dbReference>
<keyword evidence="4" id="KW-0547">Nucleotide-binding</keyword>
<keyword evidence="11" id="KW-1185">Reference proteome</keyword>
<protein>
    <submittedName>
        <fullName evidence="10">Serine/threonine-protein kinase StkP</fullName>
        <ecNumber evidence="10">2.7.11.1</ecNumber>
    </submittedName>
</protein>
<dbReference type="CDD" id="cd14014">
    <property type="entry name" value="STKc_PknB_like"/>
    <property type="match status" value="1"/>
</dbReference>
<dbReference type="InterPro" id="IPR011009">
    <property type="entry name" value="Kinase-like_dom_sf"/>
</dbReference>
<dbReference type="GO" id="GO:0016020">
    <property type="term" value="C:membrane"/>
    <property type="evidence" value="ECO:0007669"/>
    <property type="project" value="InterPro"/>
</dbReference>
<reference evidence="10 11" key="1">
    <citation type="submission" date="2019-02" db="EMBL/GenBank/DDBJ databases">
        <title>Deep-cultivation of Planctomycetes and their phenomic and genomic characterization uncovers novel biology.</title>
        <authorList>
            <person name="Wiegand S."/>
            <person name="Jogler M."/>
            <person name="Boedeker C."/>
            <person name="Pinto D."/>
            <person name="Vollmers J."/>
            <person name="Rivas-Marin E."/>
            <person name="Kohn T."/>
            <person name="Peeters S.H."/>
            <person name="Heuer A."/>
            <person name="Rast P."/>
            <person name="Oberbeckmann S."/>
            <person name="Bunk B."/>
            <person name="Jeske O."/>
            <person name="Meyerdierks A."/>
            <person name="Storesund J.E."/>
            <person name="Kallscheuer N."/>
            <person name="Luecker S."/>
            <person name="Lage O.M."/>
            <person name="Pohl T."/>
            <person name="Merkel B.J."/>
            <person name="Hornburger P."/>
            <person name="Mueller R.-W."/>
            <person name="Bruemmer F."/>
            <person name="Labrenz M."/>
            <person name="Spormann A.M."/>
            <person name="Op Den Camp H."/>
            <person name="Overmann J."/>
            <person name="Amann R."/>
            <person name="Jetten M.S.M."/>
            <person name="Mascher T."/>
            <person name="Medema M.H."/>
            <person name="Devos D.P."/>
            <person name="Kaster A.-K."/>
            <person name="Ovreas L."/>
            <person name="Rohde M."/>
            <person name="Galperin M.Y."/>
            <person name="Jogler C."/>
        </authorList>
    </citation>
    <scope>NUCLEOTIDE SEQUENCE [LARGE SCALE GENOMIC DNA]</scope>
    <source>
        <strain evidence="10 11">KOR42</strain>
    </source>
</reference>
<feature type="domain" description="Protein kinase" evidence="9">
    <location>
        <begin position="122"/>
        <end position="393"/>
    </location>
</feature>
<evidence type="ECO:0000259" key="9">
    <source>
        <dbReference type="PROSITE" id="PS50011"/>
    </source>
</evidence>
<sequence length="978" mass="108230">MIISQSQLGVRVLWSSDSVKGKVLSTHDSARRSTVNNHDRSHHPERAQRVQELFIELVELPEDERKLRLKEVALADATLAQEVDSLLAHHREDSSFLEDGDALKVNLGETQIWRTPPVIPGFQSIRQVAEGGQAVVFQGRQESTNQLVAIKVLKDNLQGDKSAQSRHLEEIRTLTRIQHPNIVSIVDCGVTADGREYYITRYISGYNLDEYIKEKSPKLEQRVALCAKIARAVDAAHKSGIIHRDLKPSNIRIDRHGEPYVLDFGLAKGTDGQSSIDSNLKTVPGSFVGSVPWASPEQVNRKFGKISAKTDIYQLGVVFYQVFASGEFPYPATGELLEAFHSILDVSPKPLPDAGNNKKLARIETVLLKALNKKPNDRFSSARAFARMLEQSISIPARSQEPVSNGASRLSILSWMFLLILFLGGISGAGYMLDKYVIPGEITNLLVELKEKTQQAFQNQTPVIPGQSGDDNPDDDDPDDKPGDDKPDDQNAPGNDDEVPPIDPVEPDKPIVTPPPSVPEISIAIDDAEINEGDSGPQALVFPVTLSKASTETIRVRYTMSSQNSRTPADQQDYQPIEKGTLTFEPGETDQSIEVNIVGDEDYEPHETFSVQLTEPENAVISRDIGIGTILNDDPFQSQPGKLDFQQVESGQLPDDWEIIGNTGVDLSSGFPALKIVGSGKDENAVINRSIRVADKFFIEMQLVDEGNDHLEFNLKSSETGETSTFEIGTKSVVGWTLVSGSTLLDKLAPSSSGSRDVVWFRIENRPDEGLFVIVNGDLMNAKKFGAPLTGPFDSLEVRFDDPYRKMSIHNLRWGPISPTRGLQTVEFGNSQMKIVPSQLPEGWTRIGPANPDRRTRWISDPLQIGDEFLASFRINVLRRGEFQLNFIGEGGSMTLPVSFDFGRSVAVMSACGAQRNFEYRLTNYEVRIRKQQDKLLVTVGDSTNTLVVDARGFGNFEQIELDVSPPSTFEISKIWIK</sequence>
<dbReference type="InterPro" id="IPR003644">
    <property type="entry name" value="Calx_beta"/>
</dbReference>
<accession>A0A5C5X7F7</accession>
<dbReference type="Pfam" id="PF03160">
    <property type="entry name" value="Calx-beta"/>
    <property type="match status" value="1"/>
</dbReference>
<dbReference type="PANTHER" id="PTHR43289">
    <property type="entry name" value="MITOGEN-ACTIVATED PROTEIN KINASE KINASE KINASE 20-RELATED"/>
    <property type="match status" value="1"/>
</dbReference>
<dbReference type="OrthoDB" id="258731at2"/>
<dbReference type="Gene3D" id="2.60.40.2030">
    <property type="match status" value="1"/>
</dbReference>
<dbReference type="PANTHER" id="PTHR43289:SF34">
    <property type="entry name" value="SERINE_THREONINE-PROTEIN KINASE YBDM-RELATED"/>
    <property type="match status" value="1"/>
</dbReference>
<dbReference type="PROSITE" id="PS50011">
    <property type="entry name" value="PROTEIN_KINASE_DOM"/>
    <property type="match status" value="1"/>
</dbReference>
<dbReference type="AlphaFoldDB" id="A0A5C5X7F7"/>